<organism evidence="2 3">
    <name type="scientific">Kitasatospora terrestris</name>
    <dbReference type="NCBI Taxonomy" id="258051"/>
    <lineage>
        <taxon>Bacteria</taxon>
        <taxon>Bacillati</taxon>
        <taxon>Actinomycetota</taxon>
        <taxon>Actinomycetes</taxon>
        <taxon>Kitasatosporales</taxon>
        <taxon>Streptomycetaceae</taxon>
        <taxon>Kitasatospora</taxon>
    </lineage>
</organism>
<feature type="region of interest" description="Disordered" evidence="1">
    <location>
        <begin position="1"/>
        <end position="70"/>
    </location>
</feature>
<dbReference type="Proteomes" id="UP001501752">
    <property type="component" value="Unassembled WGS sequence"/>
</dbReference>
<reference evidence="3" key="1">
    <citation type="journal article" date="2019" name="Int. J. Syst. Evol. Microbiol.">
        <title>The Global Catalogue of Microorganisms (GCM) 10K type strain sequencing project: providing services to taxonomists for standard genome sequencing and annotation.</title>
        <authorList>
            <consortium name="The Broad Institute Genomics Platform"/>
            <consortium name="The Broad Institute Genome Sequencing Center for Infectious Disease"/>
            <person name="Wu L."/>
            <person name="Ma J."/>
        </authorList>
    </citation>
    <scope>NUCLEOTIDE SEQUENCE [LARGE SCALE GENOMIC DNA]</scope>
    <source>
        <strain evidence="3">JCM 13006</strain>
    </source>
</reference>
<protein>
    <submittedName>
        <fullName evidence="2">Uncharacterized protein</fullName>
    </submittedName>
</protein>
<comment type="caution">
    <text evidence="2">The sequence shown here is derived from an EMBL/GenBank/DDBJ whole genome shotgun (WGS) entry which is preliminary data.</text>
</comment>
<proteinExistence type="predicted"/>
<gene>
    <name evidence="2" type="ORF">GCM10023235_03590</name>
</gene>
<name>A0ABP9D957_9ACTN</name>
<sequence length="70" mass="7199">MHHKEDGASEPAAPAGEAVRDGALRGPGWSQQHQPGGHQRPPALPIDVHCDGPAGGPADSAFTLAYARKP</sequence>
<dbReference type="EMBL" id="BAABIS010000001">
    <property type="protein sequence ID" value="GAA4832481.1"/>
    <property type="molecule type" value="Genomic_DNA"/>
</dbReference>
<evidence type="ECO:0000256" key="1">
    <source>
        <dbReference type="SAM" id="MobiDB-lite"/>
    </source>
</evidence>
<feature type="compositionally biased region" description="Low complexity" evidence="1">
    <location>
        <begin position="31"/>
        <end position="41"/>
    </location>
</feature>
<evidence type="ECO:0000313" key="3">
    <source>
        <dbReference type="Proteomes" id="UP001501752"/>
    </source>
</evidence>
<accession>A0ABP9D957</accession>
<keyword evidence="3" id="KW-1185">Reference proteome</keyword>
<evidence type="ECO:0000313" key="2">
    <source>
        <dbReference type="EMBL" id="GAA4832481.1"/>
    </source>
</evidence>